<dbReference type="Pfam" id="PF13532">
    <property type="entry name" value="2OG-FeII_Oxy_2"/>
    <property type="match status" value="1"/>
</dbReference>
<dbReference type="InterPro" id="IPR027450">
    <property type="entry name" value="AlkB-like"/>
</dbReference>
<dbReference type="SUPFAM" id="SSF50985">
    <property type="entry name" value="RCC1/BLIP-II"/>
    <property type="match status" value="1"/>
</dbReference>
<feature type="repeat" description="RCC1" evidence="1">
    <location>
        <begin position="869"/>
        <end position="921"/>
    </location>
</feature>
<sequence>MDPNEIKKEPQTPSSQKRASLTFARNHPGSLSPRRLPTSASYASALSSTTGSTFNPSAVVRRELELERAESSASTTRASSARRQQSIGPPQAPVSRRSMDFDPTNIANIRQQRRIGFAGEFVPLDVFRTEWLDPMETAGRTVPSPIFCRDWSEQEQYERLVKFFRVIVFRKLINPIASRRVVIVESLLTPTWQRQALARALFDCTALAPHSILFAPSHLLCSFTFNTKTCIVLDLGANEAVLFPIVEGILMLHNWETSINACASALEMEAKRLMLKYGRVRRHPVIVLESCDEGGDEPEQAETSDDGRPFAECDLPLAESMRLWEDLVFRFCFVTTAARGRRLQTHLANPDSPYITRPVPPVQLQFGSELLYIPGIVREAVAELLFTHNDESGCRSVPQLILDCISRVSIDLRRVLLQNLLIVGGISRLPGFLARLKTELLDLIADGYKPQISPKLVDIKFYQFPHEIAGELFCSWLGAPKPKWRQLSNRRLQNWGGVVSQKFLLQEELPKWLENCIDKIMKIPGDLTFFPENRPNHVLVNEYLPGQGILPHTDGPAFFPKISTITLGSHALLDFYEENEEHREHVGSVLLEPRSLILISGPAYKLLHGIDEVTSDGISIRNLLNCNEIGTTYDLTRLASFLPNDVIETSSLHEEIPGNEPKHVHEMVGRKRLTRVVYGSGLCSTGALAIEKLLTPPVLKQCLFQPMRIGRMNTRKIRFIAAGCGFSLFASNNELYGSGLNNFYQISGPKRRDEDERPNLESGYAGRNEAEMWYIHGRRIVLPEDIGNIRCISAGRMHSVVLTDSNKIFCFGSNSHGQCGADPLDHPVVTHDNQHELKEMDVSSILEEDVEIIKVHASLDTSFALCSNGKLFAWGLGTDGQLGNGNDQFQWKPSLVRGDLEGEKIVEIGGSTDTLVAVNEDGHLFIWGQNEYGQMCSITDEPQIFLPQQVPFKLGKIVGAEATGVSCIVCNSDGQVFTWGSHVLGFGPKVEKLTKPMQIDPPLFTSAMNEKNWVVKVFAGGSCMGALTEAGHLFTWGSNKHGVLALSHRNHQYFPFQVSFAESIKDASFGPHHSLFLTNKV</sequence>
<dbReference type="GO" id="GO:0019843">
    <property type="term" value="F:rRNA binding"/>
    <property type="evidence" value="ECO:0007669"/>
    <property type="project" value="TreeGrafter"/>
</dbReference>
<dbReference type="GO" id="GO:0005743">
    <property type="term" value="C:mitochondrial inner membrane"/>
    <property type="evidence" value="ECO:0007669"/>
    <property type="project" value="TreeGrafter"/>
</dbReference>
<protein>
    <submittedName>
        <fullName evidence="6">Fe2OG dioxygenase domain-containing protein</fullName>
    </submittedName>
</protein>
<dbReference type="Gene3D" id="2.60.120.1520">
    <property type="match status" value="1"/>
</dbReference>
<evidence type="ECO:0000256" key="1">
    <source>
        <dbReference type="PROSITE-ProRule" id="PRU00235"/>
    </source>
</evidence>
<feature type="compositionally biased region" description="Basic and acidic residues" evidence="3">
    <location>
        <begin position="1"/>
        <end position="10"/>
    </location>
</feature>
<feature type="compositionally biased region" description="Low complexity" evidence="3">
    <location>
        <begin position="38"/>
        <end position="59"/>
    </location>
</feature>
<dbReference type="Gene3D" id="2.130.10.30">
    <property type="entry name" value="Regulator of chromosome condensation 1/beta-lactamase-inhibitor protein II"/>
    <property type="match status" value="2"/>
</dbReference>
<dbReference type="InterPro" id="IPR009091">
    <property type="entry name" value="RCC1/BLIP-II"/>
</dbReference>
<organism evidence="5 6">
    <name type="scientific">Meloidogyne javanica</name>
    <name type="common">Root-knot nematode worm</name>
    <dbReference type="NCBI Taxonomy" id="6303"/>
    <lineage>
        <taxon>Eukaryota</taxon>
        <taxon>Metazoa</taxon>
        <taxon>Ecdysozoa</taxon>
        <taxon>Nematoda</taxon>
        <taxon>Chromadorea</taxon>
        <taxon>Rhabditida</taxon>
        <taxon>Tylenchina</taxon>
        <taxon>Tylenchomorpha</taxon>
        <taxon>Tylenchoidea</taxon>
        <taxon>Meloidogynidae</taxon>
        <taxon>Meloidogyninae</taxon>
        <taxon>Meloidogyne</taxon>
        <taxon>Meloidogyne incognita group</taxon>
    </lineage>
</organism>
<dbReference type="Proteomes" id="UP000887561">
    <property type="component" value="Unplaced"/>
</dbReference>
<feature type="region of interest" description="Disordered" evidence="3">
    <location>
        <begin position="1"/>
        <end position="100"/>
    </location>
</feature>
<dbReference type="InterPro" id="IPR004000">
    <property type="entry name" value="Actin"/>
</dbReference>
<dbReference type="SMART" id="SM00268">
    <property type="entry name" value="ACTIN"/>
    <property type="match status" value="1"/>
</dbReference>
<dbReference type="PRINTS" id="PR00633">
    <property type="entry name" value="RCCNDNSATION"/>
</dbReference>
<evidence type="ECO:0000259" key="4">
    <source>
        <dbReference type="PROSITE" id="PS51471"/>
    </source>
</evidence>
<evidence type="ECO:0000256" key="3">
    <source>
        <dbReference type="SAM" id="MobiDB-lite"/>
    </source>
</evidence>
<reference evidence="6" key="1">
    <citation type="submission" date="2022-11" db="UniProtKB">
        <authorList>
            <consortium name="WormBaseParasite"/>
        </authorList>
    </citation>
    <scope>IDENTIFICATION</scope>
</reference>
<dbReference type="WBParaSite" id="scaffold7103_cov296.g11642">
    <property type="protein sequence ID" value="scaffold7103_cov296.g11642"/>
    <property type="gene ID" value="scaffold7103_cov296.g11642"/>
</dbReference>
<keyword evidence="5" id="KW-1185">Reference proteome</keyword>
<dbReference type="Pfam" id="PF00415">
    <property type="entry name" value="RCC1"/>
    <property type="match status" value="3"/>
</dbReference>
<dbReference type="PROSITE" id="PS51471">
    <property type="entry name" value="FE2OG_OXY"/>
    <property type="match status" value="1"/>
</dbReference>
<dbReference type="Gene3D" id="3.90.640.10">
    <property type="entry name" value="Actin, Chain A, domain 4"/>
    <property type="match status" value="1"/>
</dbReference>
<dbReference type="Pfam" id="PF13540">
    <property type="entry name" value="RCC1_2"/>
    <property type="match status" value="1"/>
</dbReference>
<name>A0A915N5R6_MELJA</name>
<dbReference type="SUPFAM" id="SSF51197">
    <property type="entry name" value="Clavaminate synthase-like"/>
    <property type="match status" value="1"/>
</dbReference>
<dbReference type="InterPro" id="IPR005123">
    <property type="entry name" value="Oxoglu/Fe-dep_dioxygenase_dom"/>
</dbReference>
<evidence type="ECO:0000256" key="2">
    <source>
        <dbReference type="RuleBase" id="RU000487"/>
    </source>
</evidence>
<evidence type="ECO:0000313" key="5">
    <source>
        <dbReference type="Proteomes" id="UP000887561"/>
    </source>
</evidence>
<dbReference type="AlphaFoldDB" id="A0A915N5R6"/>
<dbReference type="GO" id="GO:0005085">
    <property type="term" value="F:guanyl-nucleotide exchange factor activity"/>
    <property type="evidence" value="ECO:0007669"/>
    <property type="project" value="TreeGrafter"/>
</dbReference>
<feature type="compositionally biased region" description="Basic and acidic residues" evidence="3">
    <location>
        <begin position="60"/>
        <end position="70"/>
    </location>
</feature>
<evidence type="ECO:0000313" key="6">
    <source>
        <dbReference type="WBParaSite" id="scaffold7103_cov296.g11642"/>
    </source>
</evidence>
<dbReference type="PROSITE" id="PS00626">
    <property type="entry name" value="RCC1_2"/>
    <property type="match status" value="1"/>
</dbReference>
<dbReference type="InterPro" id="IPR053035">
    <property type="entry name" value="Mitochondrial_GEF_domain"/>
</dbReference>
<dbReference type="InterPro" id="IPR000408">
    <property type="entry name" value="Reg_chr_condens"/>
</dbReference>
<dbReference type="GO" id="GO:0070131">
    <property type="term" value="P:positive regulation of mitochondrial translation"/>
    <property type="evidence" value="ECO:0007669"/>
    <property type="project" value="TreeGrafter"/>
</dbReference>
<proteinExistence type="inferred from homology"/>
<dbReference type="InterPro" id="IPR043129">
    <property type="entry name" value="ATPase_NBD"/>
</dbReference>
<feature type="compositionally biased region" description="Low complexity" evidence="3">
    <location>
        <begin position="71"/>
        <end position="86"/>
    </location>
</feature>
<dbReference type="SUPFAM" id="SSF53067">
    <property type="entry name" value="Actin-like ATPase domain"/>
    <property type="match status" value="2"/>
</dbReference>
<comment type="similarity">
    <text evidence="2">Belongs to the actin family.</text>
</comment>
<feature type="repeat" description="RCC1" evidence="1">
    <location>
        <begin position="1031"/>
        <end position="1080"/>
    </location>
</feature>
<dbReference type="PANTHER" id="PTHR46337">
    <property type="entry name" value="RCC1-LIKE G EXCHANGING FACTOR-LIKE PROTEIN"/>
    <property type="match status" value="1"/>
</dbReference>
<dbReference type="PROSITE" id="PS50012">
    <property type="entry name" value="RCC1_3"/>
    <property type="match status" value="2"/>
</dbReference>
<dbReference type="Gene3D" id="3.30.420.40">
    <property type="match status" value="2"/>
</dbReference>
<dbReference type="PANTHER" id="PTHR46337:SF1">
    <property type="entry name" value="RCC1-LIKE G EXCHANGING FACTOR-LIKE PROTEIN"/>
    <property type="match status" value="1"/>
</dbReference>
<accession>A0A915N5R6</accession>
<dbReference type="Pfam" id="PF00022">
    <property type="entry name" value="Actin"/>
    <property type="match status" value="1"/>
</dbReference>
<feature type="domain" description="Fe2OG dioxygenase" evidence="4">
    <location>
        <begin position="534"/>
        <end position="648"/>
    </location>
</feature>